<keyword evidence="9" id="KW-1185">Reference proteome</keyword>
<evidence type="ECO:0000256" key="1">
    <source>
        <dbReference type="ARBA" id="ARBA00004127"/>
    </source>
</evidence>
<accession>A0AA40HJX8</accession>
<dbReference type="PROSITE" id="PS50850">
    <property type="entry name" value="MFS"/>
    <property type="match status" value="1"/>
</dbReference>
<feature type="region of interest" description="Disordered" evidence="5">
    <location>
        <begin position="1"/>
        <end position="23"/>
    </location>
</feature>
<reference evidence="8" key="1">
    <citation type="submission" date="2023-06" db="EMBL/GenBank/DDBJ databases">
        <title>Reference genome for the Northern bat (Eptesicus nilssonii), a most northern bat species.</title>
        <authorList>
            <person name="Laine V.N."/>
            <person name="Pulliainen A.T."/>
            <person name="Lilley T.M."/>
        </authorList>
    </citation>
    <scope>NUCLEOTIDE SEQUENCE</scope>
    <source>
        <strain evidence="8">BLF_Eptnil</strain>
        <tissue evidence="8">Kidney</tissue>
    </source>
</reference>
<dbReference type="Gene3D" id="1.20.1250.20">
    <property type="entry name" value="MFS general substrate transporter like domains"/>
    <property type="match status" value="1"/>
</dbReference>
<dbReference type="SUPFAM" id="SSF103473">
    <property type="entry name" value="MFS general substrate transporter"/>
    <property type="match status" value="1"/>
</dbReference>
<evidence type="ECO:0000256" key="2">
    <source>
        <dbReference type="ARBA" id="ARBA00022692"/>
    </source>
</evidence>
<evidence type="ECO:0000256" key="3">
    <source>
        <dbReference type="ARBA" id="ARBA00022989"/>
    </source>
</evidence>
<sequence length="638" mass="71633">MAGKDNPVELQSQPSYRNLQRHEAAGRHRSWSVELLRKLRTMETNKYDKFADIMEAMGKFGPFQRRLVALAFIPNLLAVVFMYADLFVAEEQKAYCNTSWILAVGPNLSVAEQMNLTLPRYSNGSFMTCRMFLPVTWDLDSIIKFGLNYTQSCSQGWIYPESKTRSVINEFDLVCGEDFSPEAVQSMFLTGLLTGALIFGFISDKVGRYPSMLLSNVGIIIFGFGTAFVNSFHQYLFFRFGVSQSLVGHTISSMALSEARLHGVGCLEGSVHRDAVEWLVGEHRAHSIILSQSFYSLGLMFLSGLAYSLPHWRLLFLLGTAPVLFLVSFIWIFPESPRWLLVKGKVEEAKQVLCRAADINKTTIPLSLLDKLQVPGKKVTNASILDFYSNSQLRKVTLVMGCVWFTIGHSYSTLTLKMKDFGVKHQMSEIIPGMMGMPARLCCIFLFEQFGRKWCMAGALIQGSFMNLLIPFIPSELKTTMMLLILVGQLSLAALISMFFAYSAELLPTILRTTGLGLLTLAWASGNMVSLALITWSPPSVTNYIIYVSTILSLSLFYMLPETKNQPHVDILEQFTSYRRGFSKDMSKEDLLAETKLYGELNEEVAKNTLFNAMMEPEPDLFSPPLTTKEESSSSQEA</sequence>
<evidence type="ECO:0000313" key="8">
    <source>
        <dbReference type="EMBL" id="KAK1332590.1"/>
    </source>
</evidence>
<keyword evidence="3 6" id="KW-1133">Transmembrane helix</keyword>
<feature type="transmembrane region" description="Helical" evidence="6">
    <location>
        <begin position="454"/>
        <end position="474"/>
    </location>
</feature>
<feature type="transmembrane region" description="Helical" evidence="6">
    <location>
        <begin position="67"/>
        <end position="84"/>
    </location>
</feature>
<comment type="caution">
    <text evidence="8">The sequence shown here is derived from an EMBL/GenBank/DDBJ whole genome shotgun (WGS) entry which is preliminary data.</text>
</comment>
<dbReference type="InterPro" id="IPR036259">
    <property type="entry name" value="MFS_trans_sf"/>
</dbReference>
<dbReference type="PANTHER" id="PTHR24064">
    <property type="entry name" value="SOLUTE CARRIER FAMILY 22 MEMBER"/>
    <property type="match status" value="1"/>
</dbReference>
<feature type="transmembrane region" description="Helical" evidence="6">
    <location>
        <begin position="314"/>
        <end position="333"/>
    </location>
</feature>
<keyword evidence="4 6" id="KW-0472">Membrane</keyword>
<keyword evidence="2 6" id="KW-0812">Transmembrane</keyword>
<feature type="transmembrane region" description="Helical" evidence="6">
    <location>
        <begin position="480"/>
        <end position="504"/>
    </location>
</feature>
<feature type="region of interest" description="Disordered" evidence="5">
    <location>
        <begin position="616"/>
        <end position="638"/>
    </location>
</feature>
<feature type="compositionally biased region" description="Polar residues" evidence="5">
    <location>
        <begin position="9"/>
        <end position="18"/>
    </location>
</feature>
<dbReference type="GO" id="GO:0022857">
    <property type="term" value="F:transmembrane transporter activity"/>
    <property type="evidence" value="ECO:0007669"/>
    <property type="project" value="InterPro"/>
</dbReference>
<dbReference type="InterPro" id="IPR020846">
    <property type="entry name" value="MFS_dom"/>
</dbReference>
<feature type="transmembrane region" description="Helical" evidence="6">
    <location>
        <begin position="430"/>
        <end position="447"/>
    </location>
</feature>
<dbReference type="GO" id="GO:0016020">
    <property type="term" value="C:membrane"/>
    <property type="evidence" value="ECO:0007669"/>
    <property type="project" value="InterPro"/>
</dbReference>
<organism evidence="8 9">
    <name type="scientific">Cnephaeus nilssonii</name>
    <name type="common">Northern bat</name>
    <name type="synonym">Eptesicus nilssonii</name>
    <dbReference type="NCBI Taxonomy" id="3371016"/>
    <lineage>
        <taxon>Eukaryota</taxon>
        <taxon>Metazoa</taxon>
        <taxon>Chordata</taxon>
        <taxon>Craniata</taxon>
        <taxon>Vertebrata</taxon>
        <taxon>Euteleostomi</taxon>
        <taxon>Mammalia</taxon>
        <taxon>Eutheria</taxon>
        <taxon>Laurasiatheria</taxon>
        <taxon>Chiroptera</taxon>
        <taxon>Yangochiroptera</taxon>
        <taxon>Vespertilionidae</taxon>
        <taxon>Cnephaeus</taxon>
    </lineage>
</organism>
<comment type="subcellular location">
    <subcellularLocation>
        <location evidence="1">Endomembrane system</location>
        <topology evidence="1">Multi-pass membrane protein</topology>
    </subcellularLocation>
</comment>
<evidence type="ECO:0000256" key="6">
    <source>
        <dbReference type="SAM" id="Phobius"/>
    </source>
</evidence>
<evidence type="ECO:0000256" key="5">
    <source>
        <dbReference type="SAM" id="MobiDB-lite"/>
    </source>
</evidence>
<dbReference type="GO" id="GO:0012505">
    <property type="term" value="C:endomembrane system"/>
    <property type="evidence" value="ECO:0007669"/>
    <property type="project" value="UniProtKB-SubCell"/>
</dbReference>
<feature type="transmembrane region" description="Helical" evidence="6">
    <location>
        <begin position="288"/>
        <end position="307"/>
    </location>
</feature>
<name>A0AA40HJX8_CNENI</name>
<feature type="transmembrane region" description="Helical" evidence="6">
    <location>
        <begin position="516"/>
        <end position="536"/>
    </location>
</feature>
<dbReference type="Proteomes" id="UP001177744">
    <property type="component" value="Unassembled WGS sequence"/>
</dbReference>
<feature type="transmembrane region" description="Helical" evidence="6">
    <location>
        <begin position="183"/>
        <end position="202"/>
    </location>
</feature>
<dbReference type="AlphaFoldDB" id="A0AA40HJX8"/>
<feature type="domain" description="Major facilitator superfamily (MFS) profile" evidence="7">
    <location>
        <begin position="124"/>
        <end position="564"/>
    </location>
</feature>
<evidence type="ECO:0000313" key="9">
    <source>
        <dbReference type="Proteomes" id="UP001177744"/>
    </source>
</evidence>
<evidence type="ECO:0000256" key="4">
    <source>
        <dbReference type="ARBA" id="ARBA00023136"/>
    </source>
</evidence>
<evidence type="ECO:0000259" key="7">
    <source>
        <dbReference type="PROSITE" id="PS50850"/>
    </source>
</evidence>
<feature type="transmembrane region" description="Helical" evidence="6">
    <location>
        <begin position="542"/>
        <end position="560"/>
    </location>
</feature>
<proteinExistence type="predicted"/>
<gene>
    <name evidence="8" type="ORF">QTO34_007273</name>
</gene>
<dbReference type="EMBL" id="JAULJE010000018">
    <property type="protein sequence ID" value="KAK1332590.1"/>
    <property type="molecule type" value="Genomic_DNA"/>
</dbReference>
<dbReference type="InterPro" id="IPR005828">
    <property type="entry name" value="MFS_sugar_transport-like"/>
</dbReference>
<dbReference type="Pfam" id="PF00083">
    <property type="entry name" value="Sugar_tr"/>
    <property type="match status" value="2"/>
</dbReference>
<feature type="transmembrane region" description="Helical" evidence="6">
    <location>
        <begin position="214"/>
        <end position="236"/>
    </location>
</feature>
<protein>
    <recommendedName>
        <fullName evidence="7">Major facilitator superfamily (MFS) profile domain-containing protein</fullName>
    </recommendedName>
</protein>